<dbReference type="GO" id="GO:0016787">
    <property type="term" value="F:hydrolase activity"/>
    <property type="evidence" value="ECO:0007669"/>
    <property type="project" value="UniProtKB-KW"/>
</dbReference>
<sequence length="101" mass="11225">MIYLPALPRPDPMAACDRQTGVYISSSHGETIRVRGTIPFMSANRVFVFDMDGVLVASEKEWVMTEPRMLEDMFGENISRAIGDTVGISIGQIYEKAIRLG</sequence>
<feature type="non-terminal residue" evidence="1">
    <location>
        <position position="101"/>
    </location>
</feature>
<accession>A0A0G1IKZ8</accession>
<dbReference type="Proteomes" id="UP000034521">
    <property type="component" value="Unassembled WGS sequence"/>
</dbReference>
<keyword evidence="1" id="KW-0378">Hydrolase</keyword>
<dbReference type="InterPro" id="IPR036412">
    <property type="entry name" value="HAD-like_sf"/>
</dbReference>
<comment type="caution">
    <text evidence="1">The sequence shown here is derived from an EMBL/GenBank/DDBJ whole genome shotgun (WGS) entry which is preliminary data.</text>
</comment>
<gene>
    <name evidence="1" type="ORF">UW52_C0037G0016</name>
</gene>
<dbReference type="SUPFAM" id="SSF56784">
    <property type="entry name" value="HAD-like"/>
    <property type="match status" value="1"/>
</dbReference>
<name>A0A0G1IKZ8_9BACT</name>
<reference evidence="1 2" key="1">
    <citation type="journal article" date="2015" name="Nature">
        <title>rRNA introns, odd ribosomes, and small enigmatic genomes across a large radiation of phyla.</title>
        <authorList>
            <person name="Brown C.T."/>
            <person name="Hug L.A."/>
            <person name="Thomas B.C."/>
            <person name="Sharon I."/>
            <person name="Castelle C.J."/>
            <person name="Singh A."/>
            <person name="Wilkins M.J."/>
            <person name="Williams K.H."/>
            <person name="Banfield J.F."/>
        </authorList>
    </citation>
    <scope>NUCLEOTIDE SEQUENCE [LARGE SCALE GENOMIC DNA]</scope>
</reference>
<evidence type="ECO:0000313" key="2">
    <source>
        <dbReference type="Proteomes" id="UP000034521"/>
    </source>
</evidence>
<dbReference type="AlphaFoldDB" id="A0A0G1IKZ8"/>
<protein>
    <submittedName>
        <fullName evidence="1">HAD-superfamily hydrolase, subfamily IA, variant 3</fullName>
    </submittedName>
</protein>
<organism evidence="1 2">
    <name type="scientific">Candidatus Gottesmanbacteria bacterium GW2011_GWA1_44_24b</name>
    <dbReference type="NCBI Taxonomy" id="1618437"/>
    <lineage>
        <taxon>Bacteria</taxon>
        <taxon>Candidatus Gottesmaniibacteriota</taxon>
    </lineage>
</organism>
<dbReference type="EMBL" id="LCIQ01000037">
    <property type="protein sequence ID" value="KKT59568.1"/>
    <property type="molecule type" value="Genomic_DNA"/>
</dbReference>
<proteinExistence type="predicted"/>
<evidence type="ECO:0000313" key="1">
    <source>
        <dbReference type="EMBL" id="KKT59568.1"/>
    </source>
</evidence>